<dbReference type="OrthoDB" id="638006at2759"/>
<feature type="domain" description="Enhanced disease resistance 4-like N-terminal" evidence="3">
    <location>
        <begin position="5"/>
        <end position="38"/>
    </location>
</feature>
<dbReference type="PANTHER" id="PTHR31105">
    <property type="entry name" value="EXTRA-LARGE G-PROTEIN-LIKE"/>
    <property type="match status" value="1"/>
</dbReference>
<keyword evidence="5" id="KW-1185">Reference proteome</keyword>
<dbReference type="InterPro" id="IPR040244">
    <property type="entry name" value="EDR4-like"/>
</dbReference>
<protein>
    <submittedName>
        <fullName evidence="4">Uncharacterized protein</fullName>
    </submittedName>
</protein>
<feature type="region of interest" description="Disordered" evidence="1">
    <location>
        <begin position="359"/>
        <end position="379"/>
    </location>
</feature>
<evidence type="ECO:0000313" key="4">
    <source>
        <dbReference type="EMBL" id="TVU50631.1"/>
    </source>
</evidence>
<evidence type="ECO:0000259" key="2">
    <source>
        <dbReference type="Pfam" id="PF11331"/>
    </source>
</evidence>
<dbReference type="Pfam" id="PF11331">
    <property type="entry name" value="Zn_ribbon_12"/>
    <property type="match status" value="1"/>
</dbReference>
<proteinExistence type="predicted"/>
<sequence>MEPHKVRFVRCPKCYQLLVEYPSIPVYKCGGCNTVLRAKHRAVSVVQTNSEYGEQNKFPSSLKGPPRDNKSICSGEQKIASSVDQSHEAAADVIICSPINHTNACEDTIEERAVSAVGHQKEETCSSIDDNTPNPGVTVKEMHEKGMGADFGSNSIEELENLDTSQTANRGEVESVQMAEMSEKTEAAQKERLHAYKDMHVESHEALIEELERSLSLSSDDEYFSDEAETSGLSDALRHQMGSRGFMAGGRTDAASRSDPHGRLIEELEMSFSDAEDPMEQQPAVIDSIHEIKHDKHPRTLDAESANPCEESISSLDSGHFELEQTLHQVNRPVENGNQGKENVEDDNKAANDVHVNEHDKRPQTLGGPESAHPCEESVPSLDNGYLESEQTFHEENRLIDNGNEGKEDIADDNDIANDVHGNEHIVAPNEVGEERFHEKEHDKDWHPADSGIMHPCDVSFIDDSDIKNIPSLDNGYLESEQTFHDENRLIDKGNEGKEDIEDDNDIANHIHGNDHIVAPNEEGKERFHEKELDKDWQHADSEIMHPCDVSSIDDSDIELKETVQPNGLTADATQEKKEDCIDDVKVTKYIDGNENLVFTDEDIAVKVHSNEEVAFDHTSESEEGHVKDDYLPNYAHGKEQVSVLDEHIAESIDKNELSKDQHSMEAEFFNTGHVKYETNFQQKELITDESKLKEENVLGDGNRTNSIQEDSAEVASVSTLSKKRTQCKLHSFNQNKEEVPYKYRASQLRQELSFDAEDYRSIQHVIELQMDGISSSLSSGSPSQGNSMHRMSNKFNNIVRHDRLKKMDELRDQLSRLSSQKSVEKKYQKTGLEYQQQFNSYDVEQHFQRVDVDSIPNSCALESYYGHERPPRYQPPYPFSPTQTYPRCHFGHAQKSIPYNCDMWEFNSYYQSSSYAESTVLDHESLVASYKEAKRMVRKHILRPLSGASPFSICSSCFNLVQMPSDMYISKAKIGKMQCGKCSKVLVLSFPAACHGEGKISRDVTQQSNQPAANMVAKNKDATSHSFECLRGSVSKNEECGASFTRSFSTQARTSLGATQSSKKISDSALHLLMGYDSASQLLRHSRALEDGYDSFESMVPVSTRISRRKNI</sequence>
<accession>A0A5J9WR85</accession>
<dbReference type="InterPro" id="IPR055126">
    <property type="entry name" value="EDR4-like_N"/>
</dbReference>
<dbReference type="Proteomes" id="UP000324897">
    <property type="component" value="Chromosome 6"/>
</dbReference>
<dbReference type="GO" id="GO:1900150">
    <property type="term" value="P:regulation of defense response to fungus"/>
    <property type="evidence" value="ECO:0007669"/>
    <property type="project" value="InterPro"/>
</dbReference>
<feature type="domain" description="Probable zinc-ribbon" evidence="2">
    <location>
        <begin position="948"/>
        <end position="990"/>
    </location>
</feature>
<dbReference type="AlphaFoldDB" id="A0A5J9WR85"/>
<evidence type="ECO:0000259" key="3">
    <source>
        <dbReference type="Pfam" id="PF22910"/>
    </source>
</evidence>
<gene>
    <name evidence="4" type="ORF">EJB05_02009</name>
</gene>
<reference evidence="4 5" key="1">
    <citation type="journal article" date="2019" name="Sci. Rep.">
        <title>A high-quality genome of Eragrostis curvula grass provides insights into Poaceae evolution and supports new strategies to enhance forage quality.</title>
        <authorList>
            <person name="Carballo J."/>
            <person name="Santos B.A.C.M."/>
            <person name="Zappacosta D."/>
            <person name="Garbus I."/>
            <person name="Selva J.P."/>
            <person name="Gallo C.A."/>
            <person name="Diaz A."/>
            <person name="Albertini E."/>
            <person name="Caccamo M."/>
            <person name="Echenique V."/>
        </authorList>
    </citation>
    <scope>NUCLEOTIDE SEQUENCE [LARGE SCALE GENOMIC DNA]</scope>
    <source>
        <strain evidence="5">cv. Victoria</strain>
        <tissue evidence="4">Leaf</tissue>
    </source>
</reference>
<dbReference type="Gramene" id="TVU50631">
    <property type="protein sequence ID" value="TVU50631"/>
    <property type="gene ID" value="EJB05_02009"/>
</dbReference>
<dbReference type="InterPro" id="IPR021480">
    <property type="entry name" value="Zinc_ribbon_12"/>
</dbReference>
<evidence type="ECO:0000256" key="1">
    <source>
        <dbReference type="SAM" id="MobiDB-lite"/>
    </source>
</evidence>
<dbReference type="PANTHER" id="PTHR31105:SF38">
    <property type="entry name" value="PROTEIN ENHANCED DISEASE RESISTANCE 4"/>
    <property type="match status" value="1"/>
</dbReference>
<name>A0A5J9WR85_9POAL</name>
<evidence type="ECO:0000313" key="5">
    <source>
        <dbReference type="Proteomes" id="UP000324897"/>
    </source>
</evidence>
<dbReference type="EMBL" id="RWGY01000002">
    <property type="protein sequence ID" value="TVU50631.1"/>
    <property type="molecule type" value="Genomic_DNA"/>
</dbReference>
<organism evidence="4 5">
    <name type="scientific">Eragrostis curvula</name>
    <name type="common">weeping love grass</name>
    <dbReference type="NCBI Taxonomy" id="38414"/>
    <lineage>
        <taxon>Eukaryota</taxon>
        <taxon>Viridiplantae</taxon>
        <taxon>Streptophyta</taxon>
        <taxon>Embryophyta</taxon>
        <taxon>Tracheophyta</taxon>
        <taxon>Spermatophyta</taxon>
        <taxon>Magnoliopsida</taxon>
        <taxon>Liliopsida</taxon>
        <taxon>Poales</taxon>
        <taxon>Poaceae</taxon>
        <taxon>PACMAD clade</taxon>
        <taxon>Chloridoideae</taxon>
        <taxon>Eragrostideae</taxon>
        <taxon>Eragrostidinae</taxon>
        <taxon>Eragrostis</taxon>
    </lineage>
</organism>
<dbReference type="Pfam" id="PF22910">
    <property type="entry name" value="EDR4-like_1st"/>
    <property type="match status" value="1"/>
</dbReference>
<comment type="caution">
    <text evidence="4">The sequence shown here is derived from an EMBL/GenBank/DDBJ whole genome shotgun (WGS) entry which is preliminary data.</text>
</comment>